<sequence length="126" mass="14304">MKQASPHLEWTVDRWLAHWRDHPEDLEHARLKTPQLVDDVIAVLRARDGDATTPHSAFRRLACAAVGITALEIRRTRLRGEFCAPIDLANLAAWGEHLLGDADPATLIQWISTAPENRHSPMRHWP</sequence>
<evidence type="ECO:0000313" key="1">
    <source>
        <dbReference type="EMBL" id="MDT1060320.1"/>
    </source>
</evidence>
<evidence type="ECO:0000313" key="2">
    <source>
        <dbReference type="Proteomes" id="UP001251085"/>
    </source>
</evidence>
<keyword evidence="2" id="KW-1185">Reference proteome</keyword>
<accession>A0ABU3EA25</accession>
<dbReference type="EMBL" id="JAVRQI010000001">
    <property type="protein sequence ID" value="MDT1060320.1"/>
    <property type="molecule type" value="Genomic_DNA"/>
</dbReference>
<reference evidence="2" key="1">
    <citation type="submission" date="2023-07" db="EMBL/GenBank/DDBJ databases">
        <title>Characterization of two Paracoccaceae strains isolated from Phycosphere and proposal of Xinfangfangia lacusdiani sp. nov.</title>
        <authorList>
            <person name="Deng Y."/>
            <person name="Zhang Y.Q."/>
        </authorList>
    </citation>
    <scope>NUCLEOTIDE SEQUENCE [LARGE SCALE GENOMIC DNA]</scope>
    <source>
        <strain evidence="2">CPCC 101403</strain>
    </source>
</reference>
<dbReference type="RefSeq" id="WP_311757433.1">
    <property type="nucleotide sequence ID" value="NZ_JAVRQI010000001.1"/>
</dbReference>
<comment type="caution">
    <text evidence="1">The sequence shown here is derived from an EMBL/GenBank/DDBJ whole genome shotgun (WGS) entry which is preliminary data.</text>
</comment>
<gene>
    <name evidence="1" type="ORF">RM190_00540</name>
</gene>
<organism evidence="1 2">
    <name type="scientific">Paracoccus broussonetiae</name>
    <dbReference type="NCBI Taxonomy" id="3075834"/>
    <lineage>
        <taxon>Bacteria</taxon>
        <taxon>Pseudomonadati</taxon>
        <taxon>Pseudomonadota</taxon>
        <taxon>Alphaproteobacteria</taxon>
        <taxon>Rhodobacterales</taxon>
        <taxon>Paracoccaceae</taxon>
        <taxon>Paracoccus</taxon>
    </lineage>
</organism>
<dbReference type="Proteomes" id="UP001251085">
    <property type="component" value="Unassembled WGS sequence"/>
</dbReference>
<name>A0ABU3EA25_9RHOB</name>
<protein>
    <submittedName>
        <fullName evidence="1">Uncharacterized protein</fullName>
    </submittedName>
</protein>
<proteinExistence type="predicted"/>